<evidence type="ECO:0000256" key="7">
    <source>
        <dbReference type="SAM" id="Phobius"/>
    </source>
</evidence>
<dbReference type="AlphaFoldDB" id="A0A0A1TN64"/>
<dbReference type="GO" id="GO:0005886">
    <property type="term" value="C:plasma membrane"/>
    <property type="evidence" value="ECO:0007669"/>
    <property type="project" value="TreeGrafter"/>
</dbReference>
<evidence type="ECO:0000313" key="9">
    <source>
        <dbReference type="EMBL" id="CEJ92628.1"/>
    </source>
</evidence>
<keyword evidence="5 7" id="KW-0472">Membrane</keyword>
<evidence type="ECO:0000256" key="5">
    <source>
        <dbReference type="ARBA" id="ARBA00023136"/>
    </source>
</evidence>
<proteinExistence type="predicted"/>
<feature type="transmembrane region" description="Helical" evidence="7">
    <location>
        <begin position="189"/>
        <end position="209"/>
    </location>
</feature>
<evidence type="ECO:0000256" key="4">
    <source>
        <dbReference type="ARBA" id="ARBA00022989"/>
    </source>
</evidence>
<dbReference type="PANTHER" id="PTHR23501:SF177">
    <property type="entry name" value="MAJOR FACILITATOR SUPERFAMILY (MFS) PROFILE DOMAIN-CONTAINING PROTEIN-RELATED"/>
    <property type="match status" value="1"/>
</dbReference>
<feature type="transmembrane region" description="Helical" evidence="7">
    <location>
        <begin position="297"/>
        <end position="318"/>
    </location>
</feature>
<evidence type="ECO:0000256" key="2">
    <source>
        <dbReference type="ARBA" id="ARBA00022448"/>
    </source>
</evidence>
<reference evidence="9 10" key="1">
    <citation type="journal article" date="2015" name="Genome Announc.">
        <title>Draft Genome Sequence and Gene Annotation of the Entomopathogenic Fungus Verticillium hemipterigenum.</title>
        <authorList>
            <person name="Horn F."/>
            <person name="Habel A."/>
            <person name="Scharf D.H."/>
            <person name="Dworschak J."/>
            <person name="Brakhage A.A."/>
            <person name="Guthke R."/>
            <person name="Hertweck C."/>
            <person name="Linde J."/>
        </authorList>
    </citation>
    <scope>NUCLEOTIDE SEQUENCE [LARGE SCALE GENOMIC DNA]</scope>
</reference>
<feature type="domain" description="Major facilitator superfamily (MFS) profile" evidence="8">
    <location>
        <begin position="34"/>
        <end position="488"/>
    </location>
</feature>
<keyword evidence="4 7" id="KW-1133">Transmembrane helix</keyword>
<evidence type="ECO:0000259" key="8">
    <source>
        <dbReference type="PROSITE" id="PS50850"/>
    </source>
</evidence>
<dbReference type="Pfam" id="PF07690">
    <property type="entry name" value="MFS_1"/>
    <property type="match status" value="1"/>
</dbReference>
<dbReference type="InterPro" id="IPR011701">
    <property type="entry name" value="MFS"/>
</dbReference>
<dbReference type="PROSITE" id="PS50850">
    <property type="entry name" value="MFS"/>
    <property type="match status" value="1"/>
</dbReference>
<accession>A0A0A1TN64</accession>
<dbReference type="EMBL" id="CDHN01000005">
    <property type="protein sequence ID" value="CEJ92628.1"/>
    <property type="molecule type" value="Genomic_DNA"/>
</dbReference>
<feature type="region of interest" description="Disordered" evidence="6">
    <location>
        <begin position="1"/>
        <end position="21"/>
    </location>
</feature>
<feature type="transmembrane region" description="Helical" evidence="7">
    <location>
        <begin position="428"/>
        <end position="448"/>
    </location>
</feature>
<gene>
    <name evidence="9" type="ORF">VHEMI08266</name>
</gene>
<name>A0A0A1TN64_9HYPO</name>
<dbReference type="InterPro" id="IPR036259">
    <property type="entry name" value="MFS_trans_sf"/>
</dbReference>
<feature type="transmembrane region" description="Helical" evidence="7">
    <location>
        <begin position="229"/>
        <end position="248"/>
    </location>
</feature>
<dbReference type="InterPro" id="IPR020846">
    <property type="entry name" value="MFS_dom"/>
</dbReference>
<dbReference type="Proteomes" id="UP000039046">
    <property type="component" value="Unassembled WGS sequence"/>
</dbReference>
<dbReference type="SUPFAM" id="SSF103473">
    <property type="entry name" value="MFS general substrate transporter"/>
    <property type="match status" value="1"/>
</dbReference>
<evidence type="ECO:0000256" key="3">
    <source>
        <dbReference type="ARBA" id="ARBA00022692"/>
    </source>
</evidence>
<comment type="subcellular location">
    <subcellularLocation>
        <location evidence="1">Membrane</location>
        <topology evidence="1">Multi-pass membrane protein</topology>
    </subcellularLocation>
</comment>
<feature type="transmembrane region" description="Helical" evidence="7">
    <location>
        <begin position="363"/>
        <end position="382"/>
    </location>
</feature>
<feature type="transmembrane region" description="Helical" evidence="7">
    <location>
        <begin position="338"/>
        <end position="356"/>
    </location>
</feature>
<feature type="transmembrane region" description="Helical" evidence="7">
    <location>
        <begin position="394"/>
        <end position="416"/>
    </location>
</feature>
<sequence>MSTTEKVVVGSSKPDLSSNDDGDEAVTGLTLGLLIMGLVLCIFLVSLDMTIIATAIPQITRDFNSIDAIGWYGAAFMLTLTGFSQLWGKAYGHFSMKWVIITAIVLFEVGSLICGIAKNSITLITGRAIAGAGGAGITNGCYTIIGVVAQREKRPAYAGILACTYGIASVVGPLVGGAFTSLVTWRWCFYINLPIGGFALLVLIAFFKVPAGAVTVKTPYADKLKSMDFGGVLLVMLALIFYILPLQWAGIAKSWVSGEVLGFLIASVVVVAIFVAYQIWMGERAMMVPRLIKQRRVLSLALFNMFMAGSFFIFMYYLPIYFQAIGGSSATGSAVKNLALILSSTVASLVGGALMMPVGYFHVFLLVGSTLCLIGGGLFLTLNTHLVVGNYVGYQLLFGIGAGLCFQAPVMVGQAFAKPSDMASTTAILLFFQTLGGAIFISAAQCIFTNRLAVHLLSHALEDGTFVPVSLITTLGAADLRGSLTEAQLEVVLPAYLAGLKSAWSLAAACAGASFASSLLAKFETMKSTINKKNDDVDTEAVETLNSPPEKPSR</sequence>
<keyword evidence="10" id="KW-1185">Reference proteome</keyword>
<dbReference type="CDD" id="cd17502">
    <property type="entry name" value="MFS_Azr1_MDR_like"/>
    <property type="match status" value="1"/>
</dbReference>
<feature type="transmembrane region" description="Helical" evidence="7">
    <location>
        <begin position="68"/>
        <end position="86"/>
    </location>
</feature>
<feature type="transmembrane region" description="Helical" evidence="7">
    <location>
        <begin position="160"/>
        <end position="183"/>
    </location>
</feature>
<feature type="transmembrane region" description="Helical" evidence="7">
    <location>
        <begin position="503"/>
        <end position="523"/>
    </location>
</feature>
<dbReference type="GO" id="GO:0022857">
    <property type="term" value="F:transmembrane transporter activity"/>
    <property type="evidence" value="ECO:0007669"/>
    <property type="project" value="InterPro"/>
</dbReference>
<protein>
    <recommendedName>
        <fullName evidence="8">Major facilitator superfamily (MFS) profile domain-containing protein</fullName>
    </recommendedName>
</protein>
<organism evidence="9 10">
    <name type="scientific">[Torrubiella] hemipterigena</name>
    <dbReference type="NCBI Taxonomy" id="1531966"/>
    <lineage>
        <taxon>Eukaryota</taxon>
        <taxon>Fungi</taxon>
        <taxon>Dikarya</taxon>
        <taxon>Ascomycota</taxon>
        <taxon>Pezizomycotina</taxon>
        <taxon>Sordariomycetes</taxon>
        <taxon>Hypocreomycetidae</taxon>
        <taxon>Hypocreales</taxon>
        <taxon>Clavicipitaceae</taxon>
        <taxon>Clavicipitaceae incertae sedis</taxon>
        <taxon>'Torrubiella' clade</taxon>
    </lineage>
</organism>
<feature type="transmembrane region" description="Helical" evidence="7">
    <location>
        <begin position="260"/>
        <end position="277"/>
    </location>
</feature>
<keyword evidence="3 7" id="KW-0812">Transmembrane</keyword>
<dbReference type="HOGENOM" id="CLU_000960_22_1_1"/>
<evidence type="ECO:0000256" key="6">
    <source>
        <dbReference type="SAM" id="MobiDB-lite"/>
    </source>
</evidence>
<feature type="transmembrane region" description="Helical" evidence="7">
    <location>
        <begin position="25"/>
        <end position="47"/>
    </location>
</feature>
<evidence type="ECO:0000256" key="1">
    <source>
        <dbReference type="ARBA" id="ARBA00004141"/>
    </source>
</evidence>
<dbReference type="Gene3D" id="1.20.1250.20">
    <property type="entry name" value="MFS general substrate transporter like domains"/>
    <property type="match status" value="2"/>
</dbReference>
<evidence type="ECO:0000313" key="10">
    <source>
        <dbReference type="Proteomes" id="UP000039046"/>
    </source>
</evidence>
<dbReference type="OrthoDB" id="10021397at2759"/>
<keyword evidence="2" id="KW-0813">Transport</keyword>
<dbReference type="PANTHER" id="PTHR23501">
    <property type="entry name" value="MAJOR FACILITATOR SUPERFAMILY"/>
    <property type="match status" value="1"/>
</dbReference>
<feature type="transmembrane region" description="Helical" evidence="7">
    <location>
        <begin position="98"/>
        <end position="117"/>
    </location>
</feature>